<evidence type="ECO:0000313" key="1">
    <source>
        <dbReference type="EMBL" id="KAJ7522264.1"/>
    </source>
</evidence>
<gene>
    <name evidence="1" type="ORF">O6H91_18G003900</name>
</gene>
<keyword evidence="2" id="KW-1185">Reference proteome</keyword>
<dbReference type="EMBL" id="CM055109">
    <property type="protein sequence ID" value="KAJ7522264.1"/>
    <property type="molecule type" value="Genomic_DNA"/>
</dbReference>
<sequence length="357" mass="40506">MEGCKRLHRLSEVGNLVKHECLIPGLPNDVAMECLLRVPRTYHGVMRGVSRIWRRVLLSSKFYEERRKLKLVDPWLIVVFTDHSSTGNMCCMYDLNSKRLLCRAPLPALGWCKEACVEDYKFAAIGQHLLLIGGKTFLANDVWIYDTVTNKWKRGGSMQVKRRCFATGVVGETLYVAGGHNESDAVELSMEAYDLQTHTWRKVANMPLGLDRIQGEVVFKGKLYIKGISRGQQRQLVLVYDPEEDAWQQDCRLATSEMEAGELVATERAIFTYSARNVFYKFDEASGEWTRVGSGQSCTVAYYERSQRAFGMGNEIFILTGEMGRPCTQQLNIGERVVCHTLYLGKSWFRAGAIVQA</sequence>
<protein>
    <submittedName>
        <fullName evidence="1">Uncharacterized protein</fullName>
    </submittedName>
</protein>
<proteinExistence type="predicted"/>
<evidence type="ECO:0000313" key="2">
    <source>
        <dbReference type="Proteomes" id="UP001162992"/>
    </source>
</evidence>
<comment type="caution">
    <text evidence="1">The sequence shown here is derived from an EMBL/GenBank/DDBJ whole genome shotgun (WGS) entry which is preliminary data.</text>
</comment>
<organism evidence="1 2">
    <name type="scientific">Diphasiastrum complanatum</name>
    <name type="common">Issler's clubmoss</name>
    <name type="synonym">Lycopodium complanatum</name>
    <dbReference type="NCBI Taxonomy" id="34168"/>
    <lineage>
        <taxon>Eukaryota</taxon>
        <taxon>Viridiplantae</taxon>
        <taxon>Streptophyta</taxon>
        <taxon>Embryophyta</taxon>
        <taxon>Tracheophyta</taxon>
        <taxon>Lycopodiopsida</taxon>
        <taxon>Lycopodiales</taxon>
        <taxon>Lycopodiaceae</taxon>
        <taxon>Lycopodioideae</taxon>
        <taxon>Diphasiastrum</taxon>
    </lineage>
</organism>
<reference evidence="2" key="1">
    <citation type="journal article" date="2024" name="Proc. Natl. Acad. Sci. U.S.A.">
        <title>Extraordinary preservation of gene collinearity over three hundred million years revealed in homosporous lycophytes.</title>
        <authorList>
            <person name="Li C."/>
            <person name="Wickell D."/>
            <person name="Kuo L.Y."/>
            <person name="Chen X."/>
            <person name="Nie B."/>
            <person name="Liao X."/>
            <person name="Peng D."/>
            <person name="Ji J."/>
            <person name="Jenkins J."/>
            <person name="Williams M."/>
            <person name="Shu S."/>
            <person name="Plott C."/>
            <person name="Barry K."/>
            <person name="Rajasekar S."/>
            <person name="Grimwood J."/>
            <person name="Han X."/>
            <person name="Sun S."/>
            <person name="Hou Z."/>
            <person name="He W."/>
            <person name="Dai G."/>
            <person name="Sun C."/>
            <person name="Schmutz J."/>
            <person name="Leebens-Mack J.H."/>
            <person name="Li F.W."/>
            <person name="Wang L."/>
        </authorList>
    </citation>
    <scope>NUCLEOTIDE SEQUENCE [LARGE SCALE GENOMIC DNA]</scope>
    <source>
        <strain evidence="2">cv. PW_Plant_1</strain>
    </source>
</reference>
<accession>A0ACC2AYX5</accession>
<dbReference type="Proteomes" id="UP001162992">
    <property type="component" value="Chromosome 18"/>
</dbReference>
<name>A0ACC2AYX5_DIPCM</name>